<dbReference type="AlphaFoldDB" id="A0A445ETY6"/>
<dbReference type="InterPro" id="IPR036875">
    <property type="entry name" value="Znf_CCHC_sf"/>
</dbReference>
<dbReference type="InterPro" id="IPR001878">
    <property type="entry name" value="Znf_CCHC"/>
</dbReference>
<keyword evidence="1" id="KW-0862">Zinc</keyword>
<proteinExistence type="predicted"/>
<comment type="caution">
    <text evidence="3">The sequence shown here is derived from an EMBL/GenBank/DDBJ whole genome shotgun (WGS) entry which is preliminary data.</text>
</comment>
<evidence type="ECO:0000313" key="3">
    <source>
        <dbReference type="EMBL" id="RYR78812.1"/>
    </source>
</evidence>
<dbReference type="InterPro" id="IPR025836">
    <property type="entry name" value="Zn_knuckle_CX2CX4HX4C"/>
</dbReference>
<evidence type="ECO:0000259" key="2">
    <source>
        <dbReference type="PROSITE" id="PS50158"/>
    </source>
</evidence>
<dbReference type="GO" id="GO:0003676">
    <property type="term" value="F:nucleic acid binding"/>
    <property type="evidence" value="ECO:0007669"/>
    <property type="project" value="InterPro"/>
</dbReference>
<feature type="domain" description="CCHC-type" evidence="2">
    <location>
        <begin position="23"/>
        <end position="38"/>
    </location>
</feature>
<dbReference type="EMBL" id="SDMP01000001">
    <property type="protein sequence ID" value="RYR78812.1"/>
    <property type="molecule type" value="Genomic_DNA"/>
</dbReference>
<evidence type="ECO:0000313" key="4">
    <source>
        <dbReference type="Proteomes" id="UP000289738"/>
    </source>
</evidence>
<keyword evidence="1" id="KW-0863">Zinc-finger</keyword>
<evidence type="ECO:0000256" key="1">
    <source>
        <dbReference type="PROSITE-ProRule" id="PRU00047"/>
    </source>
</evidence>
<reference evidence="3 4" key="1">
    <citation type="submission" date="2019-01" db="EMBL/GenBank/DDBJ databases">
        <title>Sequencing of cultivated peanut Arachis hypogaea provides insights into genome evolution and oil improvement.</title>
        <authorList>
            <person name="Chen X."/>
        </authorList>
    </citation>
    <scope>NUCLEOTIDE SEQUENCE [LARGE SCALE GENOMIC DNA]</scope>
    <source>
        <strain evidence="4">cv. Fuhuasheng</strain>
        <tissue evidence="3">Leaves</tissue>
    </source>
</reference>
<protein>
    <recommendedName>
        <fullName evidence="2">CCHC-type domain-containing protein</fullName>
    </recommendedName>
</protein>
<dbReference type="GO" id="GO:0008270">
    <property type="term" value="F:zinc ion binding"/>
    <property type="evidence" value="ECO:0007669"/>
    <property type="project" value="UniProtKB-KW"/>
</dbReference>
<sequence>MDRNNLPNLWIRFKYERLQDCYCLNCGIIGHNKKECKNPTAMACWNPREPKYSMGIGGGTG</sequence>
<keyword evidence="4" id="KW-1185">Reference proteome</keyword>
<accession>A0A445ETY6</accession>
<dbReference type="PROSITE" id="PS50158">
    <property type="entry name" value="ZF_CCHC"/>
    <property type="match status" value="1"/>
</dbReference>
<dbReference type="Pfam" id="PF14392">
    <property type="entry name" value="zf-CCHC_4"/>
    <property type="match status" value="1"/>
</dbReference>
<name>A0A445ETY6_ARAHY</name>
<dbReference type="SUPFAM" id="SSF57756">
    <property type="entry name" value="Retrovirus zinc finger-like domains"/>
    <property type="match status" value="1"/>
</dbReference>
<gene>
    <name evidence="3" type="ORF">Ahy_A01g003671</name>
</gene>
<organism evidence="3 4">
    <name type="scientific">Arachis hypogaea</name>
    <name type="common">Peanut</name>
    <dbReference type="NCBI Taxonomy" id="3818"/>
    <lineage>
        <taxon>Eukaryota</taxon>
        <taxon>Viridiplantae</taxon>
        <taxon>Streptophyta</taxon>
        <taxon>Embryophyta</taxon>
        <taxon>Tracheophyta</taxon>
        <taxon>Spermatophyta</taxon>
        <taxon>Magnoliopsida</taxon>
        <taxon>eudicotyledons</taxon>
        <taxon>Gunneridae</taxon>
        <taxon>Pentapetalae</taxon>
        <taxon>rosids</taxon>
        <taxon>fabids</taxon>
        <taxon>Fabales</taxon>
        <taxon>Fabaceae</taxon>
        <taxon>Papilionoideae</taxon>
        <taxon>50 kb inversion clade</taxon>
        <taxon>dalbergioids sensu lato</taxon>
        <taxon>Dalbergieae</taxon>
        <taxon>Pterocarpus clade</taxon>
        <taxon>Arachis</taxon>
    </lineage>
</organism>
<dbReference type="Proteomes" id="UP000289738">
    <property type="component" value="Chromosome A01"/>
</dbReference>
<keyword evidence="1" id="KW-0479">Metal-binding</keyword>